<dbReference type="EMBL" id="PDNB01000055">
    <property type="protein sequence ID" value="PGH12626.1"/>
    <property type="molecule type" value="Genomic_DNA"/>
</dbReference>
<keyword evidence="5" id="KW-1185">Reference proteome</keyword>
<dbReference type="GO" id="GO:0008081">
    <property type="term" value="F:phosphoric diester hydrolase activity"/>
    <property type="evidence" value="ECO:0007669"/>
    <property type="project" value="InterPro"/>
</dbReference>
<protein>
    <recommendedName>
        <fullName evidence="2">Altered inheritance of mitochondria protein 6</fullName>
    </recommendedName>
</protein>
<evidence type="ECO:0000313" key="4">
    <source>
        <dbReference type="EMBL" id="PGH12626.1"/>
    </source>
</evidence>
<accession>A0A2B7XTU5</accession>
<gene>
    <name evidence="4" type="ORF">AJ79_04124</name>
</gene>
<evidence type="ECO:0000256" key="2">
    <source>
        <dbReference type="ARBA" id="ARBA00014286"/>
    </source>
</evidence>
<dbReference type="AlphaFoldDB" id="A0A2B7XTU5"/>
<dbReference type="OrthoDB" id="4153866at2759"/>
<dbReference type="PANTHER" id="PTHR31571">
    <property type="entry name" value="ALTERED INHERITANCE OF MITOCHONDRIA PROTEIN 6"/>
    <property type="match status" value="1"/>
</dbReference>
<dbReference type="SUPFAM" id="SSF51695">
    <property type="entry name" value="PLC-like phosphodiesterases"/>
    <property type="match status" value="1"/>
</dbReference>
<proteinExistence type="inferred from homology"/>
<organism evidence="4 5">
    <name type="scientific">Helicocarpus griseus UAMH5409</name>
    <dbReference type="NCBI Taxonomy" id="1447875"/>
    <lineage>
        <taxon>Eukaryota</taxon>
        <taxon>Fungi</taxon>
        <taxon>Dikarya</taxon>
        <taxon>Ascomycota</taxon>
        <taxon>Pezizomycotina</taxon>
        <taxon>Eurotiomycetes</taxon>
        <taxon>Eurotiomycetidae</taxon>
        <taxon>Onygenales</taxon>
        <taxon>Ajellomycetaceae</taxon>
        <taxon>Helicocarpus</taxon>
    </lineage>
</organism>
<dbReference type="Proteomes" id="UP000223968">
    <property type="component" value="Unassembled WGS sequence"/>
</dbReference>
<sequence>MANTDELHSGLVQLVTLALKAFVSFFPSDFEEIIDRWGQPGQPGQYLNHWPTDITGGVMPIPCHSHNDYWRPVPLFSALEAGCISVEADIWFFDDDLFVGHTTASLAPNRTLTSLYIDPLVQILEKQNPITRFHPTPGNPPNGVFDTKPSQSIVLLIDFKNKAADAWPYVISQLSPLRDRGYLTYFDGKNVTERPVTVVATGNAPFDLLTANDTYRDVFYDAPLERMMILDDNMDNTTPSDGNPPGDEDLHPDLSDLNTIRSRRRLLKRSPHEAEPPSSPDSPPSTAGNKKKKRPKDPSLYNTTNSYYASVSFRKSIEFPWQFGLSRNQMDRLRAQIRGAHKRGLKVRYWGIPSWPRGLRNYLWTVLVKEGVDMLNVDDLRSAASRDWAGWK</sequence>
<comment type="caution">
    <text evidence="4">The sequence shown here is derived from an EMBL/GenBank/DDBJ whole genome shotgun (WGS) entry which is preliminary data.</text>
</comment>
<dbReference type="PANTHER" id="PTHR31571:SF1">
    <property type="entry name" value="ALTERED INHERITANCE OF MITOCHONDRIA PROTEIN 6"/>
    <property type="match status" value="1"/>
</dbReference>
<dbReference type="InterPro" id="IPR051236">
    <property type="entry name" value="HAT_RTT109-like"/>
</dbReference>
<comment type="similarity">
    <text evidence="1">Belongs to the AIM6 family.</text>
</comment>
<name>A0A2B7XTU5_9EURO</name>
<evidence type="ECO:0000256" key="1">
    <source>
        <dbReference type="ARBA" id="ARBA00008858"/>
    </source>
</evidence>
<dbReference type="GO" id="GO:0006629">
    <property type="term" value="P:lipid metabolic process"/>
    <property type="evidence" value="ECO:0007669"/>
    <property type="project" value="InterPro"/>
</dbReference>
<evidence type="ECO:0000256" key="3">
    <source>
        <dbReference type="SAM" id="MobiDB-lite"/>
    </source>
</evidence>
<dbReference type="STRING" id="1447875.A0A2B7XTU5"/>
<dbReference type="InterPro" id="IPR017946">
    <property type="entry name" value="PLC-like_Pdiesterase_TIM-brl"/>
</dbReference>
<reference evidence="4 5" key="1">
    <citation type="submission" date="2017-10" db="EMBL/GenBank/DDBJ databases">
        <title>Comparative genomics in systemic dimorphic fungi from Ajellomycetaceae.</title>
        <authorList>
            <person name="Munoz J.F."/>
            <person name="Mcewen J.G."/>
            <person name="Clay O.K."/>
            <person name="Cuomo C.A."/>
        </authorList>
    </citation>
    <scope>NUCLEOTIDE SEQUENCE [LARGE SCALE GENOMIC DNA]</scope>
    <source>
        <strain evidence="4 5">UAMH5409</strain>
    </source>
</reference>
<evidence type="ECO:0000313" key="5">
    <source>
        <dbReference type="Proteomes" id="UP000223968"/>
    </source>
</evidence>
<feature type="region of interest" description="Disordered" evidence="3">
    <location>
        <begin position="267"/>
        <end position="301"/>
    </location>
</feature>
<feature type="region of interest" description="Disordered" evidence="3">
    <location>
        <begin position="232"/>
        <end position="255"/>
    </location>
</feature>